<dbReference type="PRINTS" id="PR01011">
    <property type="entry name" value="GLUTPROXDASE"/>
</dbReference>
<organism evidence="7 8">
    <name type="scientific">Pelagovum pacificum</name>
    <dbReference type="NCBI Taxonomy" id="2588711"/>
    <lineage>
        <taxon>Bacteria</taxon>
        <taxon>Pseudomonadati</taxon>
        <taxon>Pseudomonadota</taxon>
        <taxon>Alphaproteobacteria</taxon>
        <taxon>Rhodobacterales</taxon>
        <taxon>Paracoccaceae</taxon>
        <taxon>Pelagovum</taxon>
    </lineage>
</organism>
<proteinExistence type="inferred from homology"/>
<evidence type="ECO:0000256" key="2">
    <source>
        <dbReference type="ARBA" id="ARBA00022559"/>
    </source>
</evidence>
<evidence type="ECO:0000313" key="7">
    <source>
        <dbReference type="EMBL" id="TNY30860.1"/>
    </source>
</evidence>
<dbReference type="GO" id="GO:0004601">
    <property type="term" value="F:peroxidase activity"/>
    <property type="evidence" value="ECO:0007669"/>
    <property type="project" value="UniProtKB-KW"/>
</dbReference>
<dbReference type="Pfam" id="PF00255">
    <property type="entry name" value="GSHPx"/>
    <property type="match status" value="1"/>
</dbReference>
<dbReference type="Proteomes" id="UP000314011">
    <property type="component" value="Unassembled WGS sequence"/>
</dbReference>
<accession>A0A5C5GA63</accession>
<gene>
    <name evidence="7" type="ORF">FHY64_17275</name>
</gene>
<dbReference type="PROSITE" id="PS00460">
    <property type="entry name" value="GLUTATHIONE_PEROXID_1"/>
    <property type="match status" value="1"/>
</dbReference>
<dbReference type="PROSITE" id="PS51318">
    <property type="entry name" value="TAT"/>
    <property type="match status" value="1"/>
</dbReference>
<feature type="active site" evidence="4">
    <location>
        <position position="65"/>
    </location>
</feature>
<comment type="caution">
    <text evidence="7">The sequence shown here is derived from an EMBL/GenBank/DDBJ whole genome shotgun (WGS) entry which is preliminary data.</text>
</comment>
<keyword evidence="6" id="KW-0732">Signal</keyword>
<protein>
    <recommendedName>
        <fullName evidence="5">Glutathione peroxidase</fullName>
    </recommendedName>
</protein>
<dbReference type="RefSeq" id="WP_140197124.1">
    <property type="nucleotide sequence ID" value="NZ_CP065915.1"/>
</dbReference>
<reference evidence="7 8" key="1">
    <citation type="submission" date="2019-06" db="EMBL/GenBank/DDBJ databases">
        <title>Genome of new Rhodobacteraceae sp. SM1903.</title>
        <authorList>
            <person name="Ren X."/>
        </authorList>
    </citation>
    <scope>NUCLEOTIDE SEQUENCE [LARGE SCALE GENOMIC DNA]</scope>
    <source>
        <strain evidence="7 8">SM1903</strain>
    </source>
</reference>
<dbReference type="InterPro" id="IPR029759">
    <property type="entry name" value="GPX_AS"/>
</dbReference>
<dbReference type="PANTHER" id="PTHR11592">
    <property type="entry name" value="GLUTATHIONE PEROXIDASE"/>
    <property type="match status" value="1"/>
</dbReference>
<dbReference type="InterPro" id="IPR006311">
    <property type="entry name" value="TAT_signal"/>
</dbReference>
<comment type="similarity">
    <text evidence="1 5">Belongs to the glutathione peroxidase family.</text>
</comment>
<dbReference type="SUPFAM" id="SSF52833">
    <property type="entry name" value="Thioredoxin-like"/>
    <property type="match status" value="1"/>
</dbReference>
<dbReference type="InterPro" id="IPR000889">
    <property type="entry name" value="Glutathione_peroxidase"/>
</dbReference>
<feature type="signal peptide" evidence="6">
    <location>
        <begin position="1"/>
        <end position="28"/>
    </location>
</feature>
<dbReference type="PIRSF" id="PIRSF000303">
    <property type="entry name" value="Glutathion_perox"/>
    <property type="match status" value="1"/>
</dbReference>
<dbReference type="OrthoDB" id="9785502at2"/>
<dbReference type="Gene3D" id="3.40.30.10">
    <property type="entry name" value="Glutaredoxin"/>
    <property type="match status" value="1"/>
</dbReference>
<evidence type="ECO:0000313" key="8">
    <source>
        <dbReference type="Proteomes" id="UP000314011"/>
    </source>
</evidence>
<feature type="chain" id="PRO_5022854557" description="Glutathione peroxidase" evidence="6">
    <location>
        <begin position="29"/>
        <end position="185"/>
    </location>
</feature>
<evidence type="ECO:0000256" key="5">
    <source>
        <dbReference type="RuleBase" id="RU000499"/>
    </source>
</evidence>
<keyword evidence="2 5" id="KW-0575">Peroxidase</keyword>
<dbReference type="GO" id="GO:0034599">
    <property type="term" value="P:cellular response to oxidative stress"/>
    <property type="evidence" value="ECO:0007669"/>
    <property type="project" value="TreeGrafter"/>
</dbReference>
<dbReference type="PANTHER" id="PTHR11592:SF78">
    <property type="entry name" value="GLUTATHIONE PEROXIDASE"/>
    <property type="match status" value="1"/>
</dbReference>
<evidence type="ECO:0000256" key="1">
    <source>
        <dbReference type="ARBA" id="ARBA00006926"/>
    </source>
</evidence>
<keyword evidence="3 5" id="KW-0560">Oxidoreductase</keyword>
<name>A0A5C5GA63_9RHOB</name>
<evidence type="ECO:0000256" key="6">
    <source>
        <dbReference type="SAM" id="SignalP"/>
    </source>
</evidence>
<dbReference type="EMBL" id="VFFF01000003">
    <property type="protein sequence ID" value="TNY30860.1"/>
    <property type="molecule type" value="Genomic_DNA"/>
</dbReference>
<evidence type="ECO:0000256" key="3">
    <source>
        <dbReference type="ARBA" id="ARBA00023002"/>
    </source>
</evidence>
<sequence>MVSFTRRNFLAALATVTATLAAAPAAIAGGDVIGQFSFDSIDGGSIALSDYAGQPILLANTASLCAFTPQYDDLQALWEQYREAGLVVLAIPSDDFRQELGSDGEVRDFCAMNFGLDMPMSTITHVRGDDAHPLFDWLERRGVTPTWNFHKVLIGADGEILQDWPSAVNPMSRPIRSAVEAALAG</sequence>
<evidence type="ECO:0000256" key="4">
    <source>
        <dbReference type="PIRSR" id="PIRSR000303-1"/>
    </source>
</evidence>
<dbReference type="InterPro" id="IPR036249">
    <property type="entry name" value="Thioredoxin-like_sf"/>
</dbReference>
<dbReference type="AlphaFoldDB" id="A0A5C5GA63"/>
<dbReference type="PROSITE" id="PS51355">
    <property type="entry name" value="GLUTATHIONE_PEROXID_3"/>
    <property type="match status" value="1"/>
</dbReference>
<keyword evidence="8" id="KW-1185">Reference proteome</keyword>
<dbReference type="CDD" id="cd00340">
    <property type="entry name" value="GSH_Peroxidase"/>
    <property type="match status" value="1"/>
</dbReference>